<evidence type="ECO:0000313" key="1">
    <source>
        <dbReference type="EMBL" id="EDT39272.1"/>
    </source>
</evidence>
<sequence>MQHGRRSVTIHESRYNTGFAELTDNLRGEAGWREARCPVLVIR</sequence>
<dbReference type="Proteomes" id="UP000004814">
    <property type="component" value="Unassembled WGS sequence"/>
</dbReference>
<accession>B1TAX4</accession>
<name>B1TAX4_9BURK</name>
<evidence type="ECO:0000313" key="2">
    <source>
        <dbReference type="Proteomes" id="UP000004814"/>
    </source>
</evidence>
<dbReference type="AlphaFoldDB" id="B1TAX4"/>
<dbReference type="PATRIC" id="fig|396597.7.peg.2756"/>
<protein>
    <submittedName>
        <fullName evidence="1">Uncharacterized protein</fullName>
    </submittedName>
</protein>
<gene>
    <name evidence="1" type="ORF">BamMEX5DRAFT_4940</name>
</gene>
<comment type="caution">
    <text evidence="1">The sequence shown here is derived from an EMBL/GenBank/DDBJ whole genome shotgun (WGS) entry which is preliminary data.</text>
</comment>
<dbReference type="EMBL" id="ABLK01000204">
    <property type="protein sequence ID" value="EDT39272.1"/>
    <property type="molecule type" value="Genomic_DNA"/>
</dbReference>
<proteinExistence type="predicted"/>
<reference evidence="1 2" key="1">
    <citation type="submission" date="2008-03" db="EMBL/GenBank/DDBJ databases">
        <title>Sequencing of the draft genome and assembly of Burkholderia ambifaria MEX-5.</title>
        <authorList>
            <consortium name="US DOE Joint Genome Institute (JGI-PGF)"/>
            <person name="Copeland A."/>
            <person name="Lucas S."/>
            <person name="Lapidus A."/>
            <person name="Glavina del Rio T."/>
            <person name="Dalin E."/>
            <person name="Tice H."/>
            <person name="Bruce D."/>
            <person name="Goodwin L."/>
            <person name="Pitluck S."/>
            <person name="Larimer F."/>
            <person name="Land M.L."/>
            <person name="Hauser L."/>
            <person name="Tiedje J."/>
            <person name="Richardson P."/>
        </authorList>
    </citation>
    <scope>NUCLEOTIDE SEQUENCE [LARGE SCALE GENOMIC DNA]</scope>
    <source>
        <strain evidence="1 2">MEX-5</strain>
    </source>
</reference>
<organism evidence="1 2">
    <name type="scientific">Burkholderia ambifaria MEX-5</name>
    <dbReference type="NCBI Taxonomy" id="396597"/>
    <lineage>
        <taxon>Bacteria</taxon>
        <taxon>Pseudomonadati</taxon>
        <taxon>Pseudomonadota</taxon>
        <taxon>Betaproteobacteria</taxon>
        <taxon>Burkholderiales</taxon>
        <taxon>Burkholderiaceae</taxon>
        <taxon>Burkholderia</taxon>
        <taxon>Burkholderia cepacia complex</taxon>
    </lineage>
</organism>